<dbReference type="EMBL" id="FQYP01000017">
    <property type="protein sequence ID" value="SHJ71060.1"/>
    <property type="molecule type" value="Genomic_DNA"/>
</dbReference>
<proteinExistence type="predicted"/>
<dbReference type="RefSeq" id="WP_073322122.1">
    <property type="nucleotide sequence ID" value="NZ_FQYP01000017.1"/>
</dbReference>
<dbReference type="OrthoDB" id="9934084at2"/>
<sequence>MKKNQSKKIELSLNKQKISKLQATKIKGGATFHLGDCFSSWDIDCIYSKGKDDMINRPR</sequence>
<name>A0A1M6LIN8_9FLAO</name>
<protein>
    <submittedName>
        <fullName evidence="1">Uncharacterized protein</fullName>
    </submittedName>
</protein>
<organism evidence="1 2">
    <name type="scientific">Aquimarina spongiae</name>
    <dbReference type="NCBI Taxonomy" id="570521"/>
    <lineage>
        <taxon>Bacteria</taxon>
        <taxon>Pseudomonadati</taxon>
        <taxon>Bacteroidota</taxon>
        <taxon>Flavobacteriia</taxon>
        <taxon>Flavobacteriales</taxon>
        <taxon>Flavobacteriaceae</taxon>
        <taxon>Aquimarina</taxon>
    </lineage>
</organism>
<dbReference type="Proteomes" id="UP000184432">
    <property type="component" value="Unassembled WGS sequence"/>
</dbReference>
<reference evidence="2" key="1">
    <citation type="submission" date="2016-11" db="EMBL/GenBank/DDBJ databases">
        <authorList>
            <person name="Varghese N."/>
            <person name="Submissions S."/>
        </authorList>
    </citation>
    <scope>NUCLEOTIDE SEQUENCE [LARGE SCALE GENOMIC DNA]</scope>
    <source>
        <strain evidence="2">DSM 22623</strain>
    </source>
</reference>
<keyword evidence="2" id="KW-1185">Reference proteome</keyword>
<evidence type="ECO:0000313" key="1">
    <source>
        <dbReference type="EMBL" id="SHJ71060.1"/>
    </source>
</evidence>
<dbReference type="STRING" id="570521.SAMN04488508_11719"/>
<evidence type="ECO:0000313" key="2">
    <source>
        <dbReference type="Proteomes" id="UP000184432"/>
    </source>
</evidence>
<gene>
    <name evidence="1" type="ORF">SAMN04488508_11719</name>
</gene>
<dbReference type="AlphaFoldDB" id="A0A1M6LIN8"/>
<accession>A0A1M6LIN8</accession>